<keyword evidence="4 11" id="KW-0662">Pyridine nucleotide biosynthesis</keyword>
<dbReference type="InterPro" id="IPR051182">
    <property type="entry name" value="Euk_NMN_adenylyltrnsfrase"/>
</dbReference>
<organism evidence="13">
    <name type="scientific">Corethrella appendiculata</name>
    <dbReference type="NCBI Taxonomy" id="1370023"/>
    <lineage>
        <taxon>Eukaryota</taxon>
        <taxon>Metazoa</taxon>
        <taxon>Ecdysozoa</taxon>
        <taxon>Arthropoda</taxon>
        <taxon>Hexapoda</taxon>
        <taxon>Insecta</taxon>
        <taxon>Pterygota</taxon>
        <taxon>Neoptera</taxon>
        <taxon>Endopterygota</taxon>
        <taxon>Diptera</taxon>
        <taxon>Nematocera</taxon>
        <taxon>Culicoidea</taxon>
        <taxon>Chaoboridae</taxon>
        <taxon>Corethrella</taxon>
    </lineage>
</organism>
<evidence type="ECO:0000259" key="12">
    <source>
        <dbReference type="Pfam" id="PF01467"/>
    </source>
</evidence>
<evidence type="ECO:0000256" key="11">
    <source>
        <dbReference type="RuleBase" id="RU362021"/>
    </source>
</evidence>
<dbReference type="GO" id="GO:0004515">
    <property type="term" value="F:nicotinate-nucleotide adenylyltransferase activity"/>
    <property type="evidence" value="ECO:0007669"/>
    <property type="project" value="UniProtKB-EC"/>
</dbReference>
<dbReference type="InterPro" id="IPR005248">
    <property type="entry name" value="NadD/NMNAT"/>
</dbReference>
<keyword evidence="8 11" id="KW-0067">ATP-binding</keyword>
<keyword evidence="6 11" id="KW-0548">Nucleotidyltransferase</keyword>
<evidence type="ECO:0000256" key="4">
    <source>
        <dbReference type="ARBA" id="ARBA00022642"/>
    </source>
</evidence>
<name>U5ETA0_9DIPT</name>
<proteinExistence type="evidence at transcript level"/>
<dbReference type="PANTHER" id="PTHR12039:SF0">
    <property type="entry name" value="NICOTINAMIDE-NUCLEOTIDE ADENYLYLTRANSFERASE"/>
    <property type="match status" value="1"/>
</dbReference>
<evidence type="ECO:0000256" key="1">
    <source>
        <dbReference type="ARBA" id="ARBA00004658"/>
    </source>
</evidence>
<evidence type="ECO:0000313" key="13">
    <source>
        <dbReference type="EMBL" id="JAB56996.1"/>
    </source>
</evidence>
<accession>U5ETA0</accession>
<dbReference type="GO" id="GO:0009435">
    <property type="term" value="P:NAD+ biosynthetic process"/>
    <property type="evidence" value="ECO:0007669"/>
    <property type="project" value="UniProtKB-UniPathway"/>
</dbReference>
<evidence type="ECO:0000256" key="7">
    <source>
        <dbReference type="ARBA" id="ARBA00022741"/>
    </source>
</evidence>
<reference evidence="13" key="1">
    <citation type="journal article" date="2014" name="Insect Biochem. Mol. Biol.">
        <title>An insight into the sialome of the frog biting fly, Corethrella appendiculata.</title>
        <authorList>
            <person name="Ribeiro J.M.C."/>
            <person name="Chagas A.C."/>
            <person name="Pham V.M."/>
            <person name="Lounibos L.P."/>
            <person name="Calvo E."/>
        </authorList>
    </citation>
    <scope>NUCLEOTIDE SEQUENCE</scope>
    <source>
        <tissue evidence="13">Salivary glands</tissue>
    </source>
</reference>
<keyword evidence="5 11" id="KW-0808">Transferase</keyword>
<comment type="catalytic activity">
    <reaction evidence="11">
        <text>beta-nicotinamide D-ribonucleotide + ATP + H(+) = diphosphate + NAD(+)</text>
        <dbReference type="Rhea" id="RHEA:21360"/>
        <dbReference type="ChEBI" id="CHEBI:14649"/>
        <dbReference type="ChEBI" id="CHEBI:15378"/>
        <dbReference type="ChEBI" id="CHEBI:30616"/>
        <dbReference type="ChEBI" id="CHEBI:33019"/>
        <dbReference type="ChEBI" id="CHEBI:57540"/>
        <dbReference type="EC" id="2.7.7.1"/>
    </reaction>
</comment>
<dbReference type="UniPathway" id="UPA00253">
    <property type="reaction ID" value="UER00332"/>
</dbReference>
<dbReference type="EMBL" id="GANO01002875">
    <property type="protein sequence ID" value="JAB56996.1"/>
    <property type="molecule type" value="mRNA"/>
</dbReference>
<comment type="catalytic activity">
    <reaction evidence="10 11">
        <text>nicotinate beta-D-ribonucleotide + ATP + H(+) = deamido-NAD(+) + diphosphate</text>
        <dbReference type="Rhea" id="RHEA:22860"/>
        <dbReference type="ChEBI" id="CHEBI:15378"/>
        <dbReference type="ChEBI" id="CHEBI:30616"/>
        <dbReference type="ChEBI" id="CHEBI:33019"/>
        <dbReference type="ChEBI" id="CHEBI:57502"/>
        <dbReference type="ChEBI" id="CHEBI:58437"/>
        <dbReference type="EC" id="2.7.7.18"/>
    </reaction>
</comment>
<dbReference type="FunFam" id="3.40.50.620:FF:000191">
    <property type="entry name" value="Nicotinamide-nucleotide adenylyltransferase"/>
    <property type="match status" value="1"/>
</dbReference>
<comment type="pathway">
    <text evidence="2">Cofactor biosynthesis; NAD(+) biosynthesis; deamido-NAD(+) from nicotinate D-ribonucleotide: step 1/1.</text>
</comment>
<feature type="domain" description="Cytidyltransferase-like" evidence="12">
    <location>
        <begin position="10"/>
        <end position="218"/>
    </location>
</feature>
<dbReference type="CDD" id="cd09286">
    <property type="entry name" value="NMNAT_Eukarya"/>
    <property type="match status" value="1"/>
</dbReference>
<dbReference type="AlphaFoldDB" id="U5ETA0"/>
<comment type="pathway">
    <text evidence="1 11">Cofactor biosynthesis; NAD(+) biosynthesis; NAD(+) from nicotinamide D-ribonucleotide: step 1/1.</text>
</comment>
<evidence type="ECO:0000256" key="6">
    <source>
        <dbReference type="ARBA" id="ARBA00022695"/>
    </source>
</evidence>
<dbReference type="GO" id="GO:0000309">
    <property type="term" value="F:nicotinamide-nucleotide adenylyltransferase activity"/>
    <property type="evidence" value="ECO:0007669"/>
    <property type="project" value="UniProtKB-EC"/>
</dbReference>
<dbReference type="EC" id="2.7.7.18" evidence="11"/>
<dbReference type="InterPro" id="IPR004821">
    <property type="entry name" value="Cyt_trans-like"/>
</dbReference>
<evidence type="ECO:0000256" key="10">
    <source>
        <dbReference type="ARBA" id="ARBA00048721"/>
    </source>
</evidence>
<dbReference type="SUPFAM" id="SSF52374">
    <property type="entry name" value="Nucleotidylyl transferase"/>
    <property type="match status" value="1"/>
</dbReference>
<dbReference type="GO" id="GO:0005524">
    <property type="term" value="F:ATP binding"/>
    <property type="evidence" value="ECO:0007669"/>
    <property type="project" value="UniProtKB-KW"/>
</dbReference>
<protein>
    <recommendedName>
        <fullName evidence="11">Nicotinamide-nucleotide adenylyltransferase</fullName>
        <ecNumber evidence="11">2.7.7.1</ecNumber>
        <ecNumber evidence="11">2.7.7.18</ecNumber>
    </recommendedName>
</protein>
<dbReference type="Gene3D" id="3.40.50.620">
    <property type="entry name" value="HUPs"/>
    <property type="match status" value="1"/>
</dbReference>
<evidence type="ECO:0000256" key="3">
    <source>
        <dbReference type="ARBA" id="ARBA00007064"/>
    </source>
</evidence>
<dbReference type="NCBIfam" id="TIGR00482">
    <property type="entry name" value="nicotinate (nicotinamide) nucleotide adenylyltransferase"/>
    <property type="match status" value="1"/>
</dbReference>
<comment type="similarity">
    <text evidence="3 11">Belongs to the eukaryotic NMN adenylyltransferase family.</text>
</comment>
<evidence type="ECO:0000256" key="8">
    <source>
        <dbReference type="ARBA" id="ARBA00022840"/>
    </source>
</evidence>
<evidence type="ECO:0000256" key="2">
    <source>
        <dbReference type="ARBA" id="ARBA00005019"/>
    </source>
</evidence>
<dbReference type="Pfam" id="PF01467">
    <property type="entry name" value="CTP_transf_like"/>
    <property type="match status" value="1"/>
</dbReference>
<dbReference type="PANTHER" id="PTHR12039">
    <property type="entry name" value="NICOTINAMIDE MONONUCLEOTIDE ADENYLYLTRANSFERASE"/>
    <property type="match status" value="1"/>
</dbReference>
<sequence length="254" mass="29107">MTTKKKIMLIACGSFSPPTPMHFRMFEIARDYFTEMNTHEVLGGIVSPVHDAYGKKGLISATHRCTMIKIALQTSDWIRLSDWETQQDGWTRTRQSLQYHQNYLNSYLKEMNGTLNSNNNQYLPDWLPENIRTITSDHVQVKLLCGADLLQSFSVPGLWDEDDLEAILGQHGIVVISRSGSDPHQFVFNSDLLSRYKKNITIVTNWVPNEISSTLARRFLSRGLSVKYLLDDAVVEYIRKKGLYGTNEKQMLKS</sequence>
<evidence type="ECO:0000256" key="9">
    <source>
        <dbReference type="ARBA" id="ARBA00023027"/>
    </source>
</evidence>
<dbReference type="InterPro" id="IPR045094">
    <property type="entry name" value="NMNAT_euk"/>
</dbReference>
<keyword evidence="7 11" id="KW-0547">Nucleotide-binding</keyword>
<dbReference type="InterPro" id="IPR014729">
    <property type="entry name" value="Rossmann-like_a/b/a_fold"/>
</dbReference>
<dbReference type="EC" id="2.7.7.1" evidence="11"/>
<evidence type="ECO:0000256" key="5">
    <source>
        <dbReference type="ARBA" id="ARBA00022679"/>
    </source>
</evidence>
<keyword evidence="9 11" id="KW-0520">NAD</keyword>